<feature type="transmembrane region" description="Helical" evidence="1">
    <location>
        <begin position="58"/>
        <end position="78"/>
    </location>
</feature>
<keyword evidence="3" id="KW-1185">Reference proteome</keyword>
<gene>
    <name evidence="2" type="ORF">AXW67_21250</name>
</gene>
<protein>
    <submittedName>
        <fullName evidence="2">Uncharacterized protein</fullName>
    </submittedName>
</protein>
<feature type="transmembrane region" description="Helical" evidence="1">
    <location>
        <begin position="6"/>
        <end position="38"/>
    </location>
</feature>
<accession>A0A176YWL2</accession>
<dbReference type="GeneID" id="32581026"/>
<dbReference type="AlphaFoldDB" id="A0A176YWL2"/>
<proteinExistence type="predicted"/>
<keyword evidence="1" id="KW-0472">Membrane</keyword>
<reference evidence="2 3" key="1">
    <citation type="submission" date="2016-02" db="EMBL/GenBank/DDBJ databases">
        <title>Draft genome sequence of the strain BR 10247T Bradyrhizobium neotropicale isolated from nodules of Centrolobium paraense.</title>
        <authorList>
            <person name="Simoes-Araujo J.L."/>
            <person name="Barauna A.C."/>
            <person name="Silva K."/>
            <person name="Zilli J.E."/>
        </authorList>
    </citation>
    <scope>NUCLEOTIDE SEQUENCE [LARGE SCALE GENOMIC DNA]</scope>
    <source>
        <strain evidence="2 3">BR 10247</strain>
    </source>
</reference>
<organism evidence="2 3">
    <name type="scientific">Bradyrhizobium neotropicale</name>
    <dbReference type="NCBI Taxonomy" id="1497615"/>
    <lineage>
        <taxon>Bacteria</taxon>
        <taxon>Pseudomonadati</taxon>
        <taxon>Pseudomonadota</taxon>
        <taxon>Alphaproteobacteria</taxon>
        <taxon>Hyphomicrobiales</taxon>
        <taxon>Nitrobacteraceae</taxon>
        <taxon>Bradyrhizobium</taxon>
    </lineage>
</organism>
<dbReference type="Proteomes" id="UP000077173">
    <property type="component" value="Unassembled WGS sequence"/>
</dbReference>
<keyword evidence="1" id="KW-0812">Transmembrane</keyword>
<keyword evidence="1" id="KW-1133">Transmembrane helix</keyword>
<dbReference type="EMBL" id="LSEF01000085">
    <property type="protein sequence ID" value="OAF12110.1"/>
    <property type="molecule type" value="Genomic_DNA"/>
</dbReference>
<evidence type="ECO:0000313" key="2">
    <source>
        <dbReference type="EMBL" id="OAF12110.1"/>
    </source>
</evidence>
<evidence type="ECO:0000256" key="1">
    <source>
        <dbReference type="SAM" id="Phobius"/>
    </source>
</evidence>
<sequence>MDWVLGTIAVFCFAAGLNTIALLLCVAALITSLGTISLRMRARAQGALLDDGWVAPKLFTAIVLLSAVWCLAAQAGFIRL</sequence>
<evidence type="ECO:0000313" key="3">
    <source>
        <dbReference type="Proteomes" id="UP000077173"/>
    </source>
</evidence>
<comment type="caution">
    <text evidence="2">The sequence shown here is derived from an EMBL/GenBank/DDBJ whole genome shotgun (WGS) entry which is preliminary data.</text>
</comment>
<dbReference type="RefSeq" id="WP_063680406.1">
    <property type="nucleotide sequence ID" value="NZ_LSEF01000085.1"/>
</dbReference>
<name>A0A176YWL2_9BRAD</name>